<reference evidence="11" key="1">
    <citation type="submission" date="2017-09" db="EMBL/GenBank/DDBJ databases">
        <authorList>
            <person name="Varghese N."/>
            <person name="Submissions S."/>
        </authorList>
    </citation>
    <scope>NUCLEOTIDE SEQUENCE [LARGE SCALE GENOMIC DNA]</scope>
    <source>
        <strain evidence="11">JKS000234</strain>
    </source>
</reference>
<dbReference type="InterPro" id="IPR050399">
    <property type="entry name" value="HPr"/>
</dbReference>
<dbReference type="InterPro" id="IPR002114">
    <property type="entry name" value="PTS_HPr_Ser_P_site"/>
</dbReference>
<dbReference type="InterPro" id="IPR001020">
    <property type="entry name" value="PTS_HPr_His_P_site"/>
</dbReference>
<evidence type="ECO:0000256" key="4">
    <source>
        <dbReference type="ARBA" id="ARBA00022448"/>
    </source>
</evidence>
<keyword evidence="4" id="KW-0813">Transport</keyword>
<evidence type="ECO:0000256" key="5">
    <source>
        <dbReference type="ARBA" id="ARBA00022490"/>
    </source>
</evidence>
<keyword evidence="5" id="KW-0963">Cytoplasm</keyword>
<dbReference type="InterPro" id="IPR035895">
    <property type="entry name" value="HPr-like_sf"/>
</dbReference>
<dbReference type="Pfam" id="PF00381">
    <property type="entry name" value="PTS-HPr"/>
    <property type="match status" value="1"/>
</dbReference>
<dbReference type="EMBL" id="OCMY01000002">
    <property type="protein sequence ID" value="SOD60214.1"/>
    <property type="molecule type" value="Genomic_DNA"/>
</dbReference>
<dbReference type="OrthoDB" id="9809047at2"/>
<comment type="subcellular location">
    <subcellularLocation>
        <location evidence="2">Cytoplasm</location>
    </subcellularLocation>
</comment>
<dbReference type="PANTHER" id="PTHR33705">
    <property type="entry name" value="PHOSPHOCARRIER PROTEIN HPR"/>
    <property type="match status" value="1"/>
</dbReference>
<evidence type="ECO:0000256" key="6">
    <source>
        <dbReference type="ARBA" id="ARBA00022597"/>
    </source>
</evidence>
<evidence type="ECO:0000256" key="7">
    <source>
        <dbReference type="ARBA" id="ARBA00022683"/>
    </source>
</evidence>
<keyword evidence="7" id="KW-0598">Phosphotransferase system</keyword>
<dbReference type="AlphaFoldDB" id="A0A286DNU9"/>
<dbReference type="PANTHER" id="PTHR33705:SF1">
    <property type="entry name" value="PHOSPHOCARRIER PROTEIN HPR"/>
    <property type="match status" value="1"/>
</dbReference>
<dbReference type="RefSeq" id="WP_097098073.1">
    <property type="nucleotide sequence ID" value="NZ_OCMY01000002.1"/>
</dbReference>
<dbReference type="GO" id="GO:0009401">
    <property type="term" value="P:phosphoenolpyruvate-dependent sugar phosphotransferase system"/>
    <property type="evidence" value="ECO:0007669"/>
    <property type="project" value="UniProtKB-KW"/>
</dbReference>
<organism evidence="10 11">
    <name type="scientific">Candidatus Pantoea floridensis</name>
    <dbReference type="NCBI Taxonomy" id="1938870"/>
    <lineage>
        <taxon>Bacteria</taxon>
        <taxon>Pseudomonadati</taxon>
        <taxon>Pseudomonadota</taxon>
        <taxon>Gammaproteobacteria</taxon>
        <taxon>Enterobacterales</taxon>
        <taxon>Erwiniaceae</taxon>
        <taxon>Pantoea</taxon>
    </lineage>
</organism>
<keyword evidence="11" id="KW-1185">Reference proteome</keyword>
<name>A0A286DNU9_9GAMM</name>
<dbReference type="Proteomes" id="UP000219271">
    <property type="component" value="Unassembled WGS sequence"/>
</dbReference>
<dbReference type="SUPFAM" id="SSF55594">
    <property type="entry name" value="HPr-like"/>
    <property type="match status" value="1"/>
</dbReference>
<evidence type="ECO:0000313" key="10">
    <source>
        <dbReference type="EMBL" id="SOD60214.1"/>
    </source>
</evidence>
<evidence type="ECO:0000256" key="2">
    <source>
        <dbReference type="ARBA" id="ARBA00004496"/>
    </source>
</evidence>
<protein>
    <recommendedName>
        <fullName evidence="3">Phosphocarrier protein HPr</fullName>
    </recommendedName>
    <alternativeName>
        <fullName evidence="8">Histidine-containing protein</fullName>
    </alternativeName>
</protein>
<evidence type="ECO:0000313" key="11">
    <source>
        <dbReference type="Proteomes" id="UP000219271"/>
    </source>
</evidence>
<dbReference type="NCBIfam" id="TIGR01003">
    <property type="entry name" value="PTS_HPr_family"/>
    <property type="match status" value="1"/>
</dbReference>
<feature type="domain" description="HPr" evidence="9">
    <location>
        <begin position="1"/>
        <end position="86"/>
    </location>
</feature>
<dbReference type="PROSITE" id="PS00589">
    <property type="entry name" value="PTS_HPR_SER"/>
    <property type="match status" value="1"/>
</dbReference>
<evidence type="ECO:0000259" key="9">
    <source>
        <dbReference type="PROSITE" id="PS51350"/>
    </source>
</evidence>
<accession>A0A286DNU9</accession>
<comment type="function">
    <text evidence="1">General (non sugar-specific) component of the phosphoenolpyruvate-dependent sugar phosphotransferase system (sugar PTS). This major carbohydrate active-transport system catalyzes the phosphorylation of incoming sugar substrates concomitantly with their translocation across the cell membrane. The phosphoryl group from phosphoenolpyruvate (PEP) is transferred to the phosphoryl carrier protein HPr by enzyme I. Phospho-HPr then transfers it to the PTS EIIA domain.</text>
</comment>
<evidence type="ECO:0000256" key="8">
    <source>
        <dbReference type="ARBA" id="ARBA00033055"/>
    </source>
</evidence>
<proteinExistence type="predicted"/>
<dbReference type="PRINTS" id="PR00107">
    <property type="entry name" value="PHOSPHOCPHPR"/>
</dbReference>
<sequence length="86" mass="9279">MKSIEIVITNPTGLHTRPGASFVKEAKRFQSEILVKKGDKIANGKSLMKLLQVGISYQDKISISAEGPDEEAALSALSTFISSLED</sequence>
<dbReference type="InterPro" id="IPR000032">
    <property type="entry name" value="HPr-like"/>
</dbReference>
<dbReference type="GO" id="GO:0005737">
    <property type="term" value="C:cytoplasm"/>
    <property type="evidence" value="ECO:0007669"/>
    <property type="project" value="UniProtKB-SubCell"/>
</dbReference>
<dbReference type="PROSITE" id="PS51350">
    <property type="entry name" value="PTS_HPR_DOM"/>
    <property type="match status" value="1"/>
</dbReference>
<dbReference type="Gene3D" id="3.30.1340.10">
    <property type="entry name" value="HPr-like"/>
    <property type="match status" value="1"/>
</dbReference>
<evidence type="ECO:0000256" key="1">
    <source>
        <dbReference type="ARBA" id="ARBA00003681"/>
    </source>
</evidence>
<keyword evidence="6" id="KW-0762">Sugar transport</keyword>
<gene>
    <name evidence="10" type="ORF">SAMN06273570_4623</name>
</gene>
<dbReference type="PROSITE" id="PS00369">
    <property type="entry name" value="PTS_HPR_HIS"/>
    <property type="match status" value="1"/>
</dbReference>
<evidence type="ECO:0000256" key="3">
    <source>
        <dbReference type="ARBA" id="ARBA00020422"/>
    </source>
</evidence>